<dbReference type="KEGG" id="chyd:H4K34_04850"/>
<dbReference type="Proteomes" id="UP000516305">
    <property type="component" value="Chromosome"/>
</dbReference>
<proteinExistence type="predicted"/>
<name>A0A7H0VHH3_9FLAO</name>
<sequence length="172" mass="19715">MEEAKSDAKEAIKEPAASLSITKQNIRAYAQGILSDSIQAADDQFTFAILDSITHEQAPVRDFYFPVFQRIVQNSDGALGEVIGLYSLQYIKKYPLEFLGRYPHCTESLNCTELINISEHVQFEIGMSTDVQKEMDDFRKWFELKLQNADKSIQIRGEFFLSQIEEGIDEYL</sequence>
<accession>A0A7H0VHH3</accession>
<reference evidence="1 2" key="1">
    <citation type="submission" date="2020-08" db="EMBL/GenBank/DDBJ databases">
        <title>Croceimicrobium hydrocarbonivorans gen. nov., sp. nov., a novel marine bacterium isolated from a bacterial consortium that degrades polyethylene terephthalate.</title>
        <authorList>
            <person name="Liu R."/>
        </authorList>
    </citation>
    <scope>NUCLEOTIDE SEQUENCE [LARGE SCALE GENOMIC DNA]</scope>
    <source>
        <strain evidence="1 2">A20-9</strain>
    </source>
</reference>
<dbReference type="AlphaFoldDB" id="A0A7H0VHH3"/>
<evidence type="ECO:0000313" key="1">
    <source>
        <dbReference type="EMBL" id="QNR25171.1"/>
    </source>
</evidence>
<protein>
    <submittedName>
        <fullName evidence="1">Uncharacterized protein</fullName>
    </submittedName>
</protein>
<organism evidence="1 2">
    <name type="scientific">Croceimicrobium hydrocarbonivorans</name>
    <dbReference type="NCBI Taxonomy" id="2761580"/>
    <lineage>
        <taxon>Bacteria</taxon>
        <taxon>Pseudomonadati</taxon>
        <taxon>Bacteroidota</taxon>
        <taxon>Flavobacteriia</taxon>
        <taxon>Flavobacteriales</taxon>
        <taxon>Owenweeksiaceae</taxon>
        <taxon>Croceimicrobium</taxon>
    </lineage>
</organism>
<evidence type="ECO:0000313" key="2">
    <source>
        <dbReference type="Proteomes" id="UP000516305"/>
    </source>
</evidence>
<dbReference type="EMBL" id="CP060139">
    <property type="protein sequence ID" value="QNR25171.1"/>
    <property type="molecule type" value="Genomic_DNA"/>
</dbReference>
<gene>
    <name evidence="1" type="ORF">H4K34_04850</name>
</gene>
<keyword evidence="2" id="KW-1185">Reference proteome</keyword>
<dbReference type="RefSeq" id="WP_210759697.1">
    <property type="nucleotide sequence ID" value="NZ_CP060139.1"/>
</dbReference>